<dbReference type="OrthoDB" id="9987571at2"/>
<dbReference type="EMBL" id="QUSW01000006">
    <property type="protein sequence ID" value="RQP22638.1"/>
    <property type="molecule type" value="Genomic_DNA"/>
</dbReference>
<dbReference type="RefSeq" id="WP_124542202.1">
    <property type="nucleotide sequence ID" value="NZ_QUSW01000006.1"/>
</dbReference>
<keyword evidence="1" id="KW-0732">Signal</keyword>
<reference evidence="2 3" key="1">
    <citation type="submission" date="2018-08" db="EMBL/GenBank/DDBJ databases">
        <authorList>
            <person name="Khan S.A."/>
            <person name="Jeon C.O."/>
            <person name="Chun B.H."/>
            <person name="Jeong S.E."/>
        </authorList>
    </citation>
    <scope>NUCLEOTIDE SEQUENCE [LARGE SCALE GENOMIC DNA]</scope>
    <source>
        <strain evidence="2 3">S-16</strain>
    </source>
</reference>
<sequence>MAHGISIAVLLALVSLVGCADPSAAAPPGSPPAPEASSAPIVRPGVSRSNVATPFVTLSPSEVAVVPGAKVTLTAKPGGGEAMRFTVDWQVQEEAAGGSVERVTAPQADGTFAATYTAPMDGQGPYHVTARLHEYPQATAVTTITVVRTGKKDGQ</sequence>
<feature type="signal peptide" evidence="1">
    <location>
        <begin position="1"/>
        <end position="20"/>
    </location>
</feature>
<dbReference type="Proteomes" id="UP000267464">
    <property type="component" value="Unassembled WGS sequence"/>
</dbReference>
<dbReference type="AlphaFoldDB" id="A0A3N7HKL3"/>
<evidence type="ECO:0000313" key="2">
    <source>
        <dbReference type="EMBL" id="RQP22638.1"/>
    </source>
</evidence>
<evidence type="ECO:0008006" key="4">
    <source>
        <dbReference type="Google" id="ProtNLM"/>
    </source>
</evidence>
<evidence type="ECO:0000256" key="1">
    <source>
        <dbReference type="SAM" id="SignalP"/>
    </source>
</evidence>
<gene>
    <name evidence="2" type="ORF">DZC73_20230</name>
</gene>
<feature type="chain" id="PRO_5018284985" description="Ig-like domain-containing protein" evidence="1">
    <location>
        <begin position="21"/>
        <end position="155"/>
    </location>
</feature>
<keyword evidence="3" id="KW-1185">Reference proteome</keyword>
<comment type="caution">
    <text evidence="2">The sequence shown here is derived from an EMBL/GenBank/DDBJ whole genome shotgun (WGS) entry which is preliminary data.</text>
</comment>
<proteinExistence type="predicted"/>
<organism evidence="2 3">
    <name type="scientific">Piscinibacter terrae</name>
    <dbReference type="NCBI Taxonomy" id="2496871"/>
    <lineage>
        <taxon>Bacteria</taxon>
        <taxon>Pseudomonadati</taxon>
        <taxon>Pseudomonadota</taxon>
        <taxon>Betaproteobacteria</taxon>
        <taxon>Burkholderiales</taxon>
        <taxon>Sphaerotilaceae</taxon>
        <taxon>Piscinibacter</taxon>
    </lineage>
</organism>
<name>A0A3N7HKL3_9BURK</name>
<protein>
    <recommendedName>
        <fullName evidence="4">Ig-like domain-containing protein</fullName>
    </recommendedName>
</protein>
<reference evidence="2 3" key="2">
    <citation type="submission" date="2018-12" db="EMBL/GenBank/DDBJ databases">
        <title>Rhizobacter gummiphilus sp. nov., a rubber-degrading bacterium isolated from the soil of a botanical garden in Japan.</title>
        <authorList>
            <person name="Shunsuke S.S."/>
        </authorList>
    </citation>
    <scope>NUCLEOTIDE SEQUENCE [LARGE SCALE GENOMIC DNA]</scope>
    <source>
        <strain evidence="2 3">S-16</strain>
    </source>
</reference>
<accession>A0A3N7HKL3</accession>
<evidence type="ECO:0000313" key="3">
    <source>
        <dbReference type="Proteomes" id="UP000267464"/>
    </source>
</evidence>